<evidence type="ECO:0000256" key="1">
    <source>
        <dbReference type="SAM" id="SignalP"/>
    </source>
</evidence>
<keyword evidence="1" id="KW-0732">Signal</keyword>
<evidence type="ECO:0000313" key="2">
    <source>
        <dbReference type="EMBL" id="KIM82347.1"/>
    </source>
</evidence>
<proteinExistence type="predicted"/>
<keyword evidence="3" id="KW-1185">Reference proteome</keyword>
<name>A0A0C3BY97_PILCF</name>
<organism evidence="2 3">
    <name type="scientific">Piloderma croceum (strain F 1598)</name>
    <dbReference type="NCBI Taxonomy" id="765440"/>
    <lineage>
        <taxon>Eukaryota</taxon>
        <taxon>Fungi</taxon>
        <taxon>Dikarya</taxon>
        <taxon>Basidiomycota</taxon>
        <taxon>Agaricomycotina</taxon>
        <taxon>Agaricomycetes</taxon>
        <taxon>Agaricomycetidae</taxon>
        <taxon>Atheliales</taxon>
        <taxon>Atheliaceae</taxon>
        <taxon>Piloderma</taxon>
    </lineage>
</organism>
<sequence length="60" mass="6480">MSFIALTIGIESLCLALLYLKPTTICTPEIQSSLQSFIGAPPVVQQVARLGVGWWLVAYA</sequence>
<feature type="chain" id="PRO_5002161934" evidence="1">
    <location>
        <begin position="17"/>
        <end position="60"/>
    </location>
</feature>
<dbReference type="InParanoid" id="A0A0C3BY97"/>
<feature type="signal peptide" evidence="1">
    <location>
        <begin position="1"/>
        <end position="16"/>
    </location>
</feature>
<protein>
    <submittedName>
        <fullName evidence="2">Uncharacterized protein</fullName>
    </submittedName>
</protein>
<evidence type="ECO:0000313" key="3">
    <source>
        <dbReference type="Proteomes" id="UP000054166"/>
    </source>
</evidence>
<dbReference type="HOGENOM" id="CLU_2942607_0_0_1"/>
<gene>
    <name evidence="2" type="ORF">PILCRDRAFT_820742</name>
</gene>
<reference evidence="2 3" key="1">
    <citation type="submission" date="2014-04" db="EMBL/GenBank/DDBJ databases">
        <authorList>
            <consortium name="DOE Joint Genome Institute"/>
            <person name="Kuo A."/>
            <person name="Tarkka M."/>
            <person name="Buscot F."/>
            <person name="Kohler A."/>
            <person name="Nagy L.G."/>
            <person name="Floudas D."/>
            <person name="Copeland A."/>
            <person name="Barry K.W."/>
            <person name="Cichocki N."/>
            <person name="Veneault-Fourrey C."/>
            <person name="LaButti K."/>
            <person name="Lindquist E.A."/>
            <person name="Lipzen A."/>
            <person name="Lundell T."/>
            <person name="Morin E."/>
            <person name="Murat C."/>
            <person name="Sun H."/>
            <person name="Tunlid A."/>
            <person name="Henrissat B."/>
            <person name="Grigoriev I.V."/>
            <person name="Hibbett D.S."/>
            <person name="Martin F."/>
            <person name="Nordberg H.P."/>
            <person name="Cantor M.N."/>
            <person name="Hua S.X."/>
        </authorList>
    </citation>
    <scope>NUCLEOTIDE SEQUENCE [LARGE SCALE GENOMIC DNA]</scope>
    <source>
        <strain evidence="2 3">F 1598</strain>
    </source>
</reference>
<reference evidence="3" key="2">
    <citation type="submission" date="2015-01" db="EMBL/GenBank/DDBJ databases">
        <title>Evolutionary Origins and Diversification of the Mycorrhizal Mutualists.</title>
        <authorList>
            <consortium name="DOE Joint Genome Institute"/>
            <consortium name="Mycorrhizal Genomics Consortium"/>
            <person name="Kohler A."/>
            <person name="Kuo A."/>
            <person name="Nagy L.G."/>
            <person name="Floudas D."/>
            <person name="Copeland A."/>
            <person name="Barry K.W."/>
            <person name="Cichocki N."/>
            <person name="Veneault-Fourrey C."/>
            <person name="LaButti K."/>
            <person name="Lindquist E.A."/>
            <person name="Lipzen A."/>
            <person name="Lundell T."/>
            <person name="Morin E."/>
            <person name="Murat C."/>
            <person name="Riley R."/>
            <person name="Ohm R."/>
            <person name="Sun H."/>
            <person name="Tunlid A."/>
            <person name="Henrissat B."/>
            <person name="Grigoriev I.V."/>
            <person name="Hibbett D.S."/>
            <person name="Martin F."/>
        </authorList>
    </citation>
    <scope>NUCLEOTIDE SEQUENCE [LARGE SCALE GENOMIC DNA]</scope>
    <source>
        <strain evidence="3">F 1598</strain>
    </source>
</reference>
<accession>A0A0C3BY97</accession>
<dbReference type="EMBL" id="KN832995">
    <property type="protein sequence ID" value="KIM82347.1"/>
    <property type="molecule type" value="Genomic_DNA"/>
</dbReference>
<dbReference type="AlphaFoldDB" id="A0A0C3BY97"/>
<dbReference type="Proteomes" id="UP000054166">
    <property type="component" value="Unassembled WGS sequence"/>
</dbReference>